<evidence type="ECO:0000256" key="2">
    <source>
        <dbReference type="ARBA" id="ARBA00022448"/>
    </source>
</evidence>
<feature type="transmembrane region" description="Helical" evidence="7">
    <location>
        <begin position="163"/>
        <end position="187"/>
    </location>
</feature>
<dbReference type="InterPro" id="IPR035906">
    <property type="entry name" value="MetI-like_sf"/>
</dbReference>
<evidence type="ECO:0000256" key="4">
    <source>
        <dbReference type="ARBA" id="ARBA00022692"/>
    </source>
</evidence>
<evidence type="ECO:0000256" key="7">
    <source>
        <dbReference type="RuleBase" id="RU363032"/>
    </source>
</evidence>
<reference evidence="10" key="1">
    <citation type="journal article" date="2019" name="Int. J. Syst. Evol. Microbiol.">
        <title>The Global Catalogue of Microorganisms (GCM) 10K type strain sequencing project: providing services to taxonomists for standard genome sequencing and annotation.</title>
        <authorList>
            <consortium name="The Broad Institute Genomics Platform"/>
            <consortium name="The Broad Institute Genome Sequencing Center for Infectious Disease"/>
            <person name="Wu L."/>
            <person name="Ma J."/>
        </authorList>
    </citation>
    <scope>NUCLEOTIDE SEQUENCE [LARGE SCALE GENOMIC DNA]</scope>
    <source>
        <strain evidence="10">CCUG 53903</strain>
    </source>
</reference>
<feature type="transmembrane region" description="Helical" evidence="7">
    <location>
        <begin position="272"/>
        <end position="290"/>
    </location>
</feature>
<feature type="transmembrane region" description="Helical" evidence="7">
    <location>
        <begin position="74"/>
        <end position="96"/>
    </location>
</feature>
<feature type="transmembrane region" description="Helical" evidence="7">
    <location>
        <begin position="220"/>
        <end position="241"/>
    </location>
</feature>
<evidence type="ECO:0000256" key="6">
    <source>
        <dbReference type="ARBA" id="ARBA00023136"/>
    </source>
</evidence>
<dbReference type="InterPro" id="IPR000515">
    <property type="entry name" value="MetI-like"/>
</dbReference>
<comment type="similarity">
    <text evidence="7">Belongs to the binding-protein-dependent transport system permease family.</text>
</comment>
<evidence type="ECO:0000256" key="1">
    <source>
        <dbReference type="ARBA" id="ARBA00004651"/>
    </source>
</evidence>
<keyword evidence="10" id="KW-1185">Reference proteome</keyword>
<accession>A0ABW1CMR6</accession>
<feature type="transmembrane region" description="Helical" evidence="7">
    <location>
        <begin position="12"/>
        <end position="34"/>
    </location>
</feature>
<keyword evidence="2 7" id="KW-0813">Transport</keyword>
<dbReference type="PANTHER" id="PTHR43005:SF1">
    <property type="entry name" value="SPERMIDINE_PUTRESCINE TRANSPORT SYSTEM PERMEASE PROTEIN"/>
    <property type="match status" value="1"/>
</dbReference>
<dbReference type="PROSITE" id="PS50928">
    <property type="entry name" value="ABC_TM1"/>
    <property type="match status" value="1"/>
</dbReference>
<dbReference type="EMBL" id="JBHSPA010000023">
    <property type="protein sequence ID" value="MFC5826056.1"/>
    <property type="molecule type" value="Genomic_DNA"/>
</dbReference>
<evidence type="ECO:0000313" key="10">
    <source>
        <dbReference type="Proteomes" id="UP001596058"/>
    </source>
</evidence>
<sequence length="301" mass="32625">MASPSAGRRPYALTLPALIVIGALFAFPSVYNVILAFQELTPYDTPGDAVWVGLENFASIFTDPEIGSAAINTAFWLTAVTVAIRLVLGMALALLLQSPVLHRWGLRGVCRTLVLVPWMVPPVVAVACWKWIFDANTGVLNQFLVGTHILSEGVPFLAQTSTVWWSVIAIIVWRELPFVVVVMMAGLQSIPKEQYEAAAIDSAGRRQTFLHVTLPNLRPVITVVVLMTVIQTFNNFVYVWLSTGGGPGTYTQVLATQLYSAAFVANSLGEGAAIGMVMTALMAVFALVYLRVTSDREGRPA</sequence>
<keyword evidence="6 7" id="KW-0472">Membrane</keyword>
<gene>
    <name evidence="9" type="ORF">ACFPZ3_19495</name>
</gene>
<dbReference type="Proteomes" id="UP001596058">
    <property type="component" value="Unassembled WGS sequence"/>
</dbReference>
<dbReference type="Pfam" id="PF00528">
    <property type="entry name" value="BPD_transp_1"/>
    <property type="match status" value="1"/>
</dbReference>
<keyword evidence="5 7" id="KW-1133">Transmembrane helix</keyword>
<evidence type="ECO:0000313" key="9">
    <source>
        <dbReference type="EMBL" id="MFC5826056.1"/>
    </source>
</evidence>
<keyword evidence="3" id="KW-1003">Cell membrane</keyword>
<dbReference type="RefSeq" id="WP_379515563.1">
    <property type="nucleotide sequence ID" value="NZ_JBHSPA010000023.1"/>
</dbReference>
<comment type="subcellular location">
    <subcellularLocation>
        <location evidence="1 7">Cell membrane</location>
        <topology evidence="1 7">Multi-pass membrane protein</topology>
    </subcellularLocation>
</comment>
<dbReference type="SUPFAM" id="SSF161098">
    <property type="entry name" value="MetI-like"/>
    <property type="match status" value="1"/>
</dbReference>
<dbReference type="CDD" id="cd06261">
    <property type="entry name" value="TM_PBP2"/>
    <property type="match status" value="1"/>
</dbReference>
<evidence type="ECO:0000259" key="8">
    <source>
        <dbReference type="PROSITE" id="PS50928"/>
    </source>
</evidence>
<keyword evidence="4 7" id="KW-0812">Transmembrane</keyword>
<comment type="caution">
    <text evidence="9">The sequence shown here is derived from an EMBL/GenBank/DDBJ whole genome shotgun (WGS) entry which is preliminary data.</text>
</comment>
<proteinExistence type="inferred from homology"/>
<evidence type="ECO:0000256" key="5">
    <source>
        <dbReference type="ARBA" id="ARBA00022989"/>
    </source>
</evidence>
<feature type="domain" description="ABC transmembrane type-1" evidence="8">
    <location>
        <begin position="71"/>
        <end position="289"/>
    </location>
</feature>
<feature type="transmembrane region" description="Helical" evidence="7">
    <location>
        <begin position="108"/>
        <end position="132"/>
    </location>
</feature>
<organism evidence="9 10">
    <name type="scientific">Nonomuraea insulae</name>
    <dbReference type="NCBI Taxonomy" id="1616787"/>
    <lineage>
        <taxon>Bacteria</taxon>
        <taxon>Bacillati</taxon>
        <taxon>Actinomycetota</taxon>
        <taxon>Actinomycetes</taxon>
        <taxon>Streptosporangiales</taxon>
        <taxon>Streptosporangiaceae</taxon>
        <taxon>Nonomuraea</taxon>
    </lineage>
</organism>
<name>A0ABW1CMR6_9ACTN</name>
<protein>
    <submittedName>
        <fullName evidence="9">Carbohydrate ABC transporter permease</fullName>
    </submittedName>
</protein>
<dbReference type="Gene3D" id="1.10.3720.10">
    <property type="entry name" value="MetI-like"/>
    <property type="match status" value="1"/>
</dbReference>
<dbReference type="PANTHER" id="PTHR43005">
    <property type="entry name" value="BLR7065 PROTEIN"/>
    <property type="match status" value="1"/>
</dbReference>
<evidence type="ECO:0000256" key="3">
    <source>
        <dbReference type="ARBA" id="ARBA00022475"/>
    </source>
</evidence>